<dbReference type="SUPFAM" id="SSF52343">
    <property type="entry name" value="Ferredoxin reductase-like, C-terminal NADP-linked domain"/>
    <property type="match status" value="1"/>
</dbReference>
<dbReference type="Gene3D" id="3.40.50.80">
    <property type="entry name" value="Nucleotide-binding domain of ferredoxin-NADP reductase (FNR) module"/>
    <property type="match status" value="1"/>
</dbReference>
<keyword evidence="12" id="KW-0406">Ion transport</keyword>
<evidence type="ECO:0000313" key="19">
    <source>
        <dbReference type="CGD" id="CAL0000164724"/>
    </source>
</evidence>
<evidence type="ECO:0000256" key="2">
    <source>
        <dbReference type="ARBA" id="ARBA00006278"/>
    </source>
</evidence>
<dbReference type="InterPro" id="IPR013121">
    <property type="entry name" value="Fe_red_NAD-bd_6"/>
</dbReference>
<evidence type="ECO:0000256" key="11">
    <source>
        <dbReference type="ARBA" id="ARBA00023002"/>
    </source>
</evidence>
<dbReference type="GO" id="GO:0006879">
    <property type="term" value="P:intracellular iron ion homeostasis"/>
    <property type="evidence" value="ECO:0007669"/>
    <property type="project" value="TreeGrafter"/>
</dbReference>
<keyword evidence="11 20" id="KW-0560">Oxidoreductase</keyword>
<keyword evidence="7 16" id="KW-0812">Transmembrane</keyword>
<evidence type="ECO:0000256" key="5">
    <source>
        <dbReference type="ARBA" id="ARBA00022475"/>
    </source>
</evidence>
<dbReference type="Pfam" id="PF01794">
    <property type="entry name" value="Ferric_reduct"/>
    <property type="match status" value="1"/>
</dbReference>
<dbReference type="AlphaFoldDB" id="B9W9A7"/>
<keyword evidence="5" id="KW-1003">Cell membrane</keyword>
<dbReference type="eggNOG" id="KOG0039">
    <property type="taxonomic scope" value="Eukaryota"/>
</dbReference>
<evidence type="ECO:0000256" key="8">
    <source>
        <dbReference type="ARBA" id="ARBA00022827"/>
    </source>
</evidence>
<dbReference type="InterPro" id="IPR013130">
    <property type="entry name" value="Fe3_Rdtase_TM_dom"/>
</dbReference>
<dbReference type="GO" id="GO:0005886">
    <property type="term" value="C:plasma membrane"/>
    <property type="evidence" value="ECO:0007669"/>
    <property type="project" value="UniProtKB-SubCell"/>
</dbReference>
<organism evidence="20 21">
    <name type="scientific">Candida dubliniensis (strain CD36 / ATCC MYA-646 / CBS 7987 / NCPF 3949 / NRRL Y-17841)</name>
    <name type="common">Yeast</name>
    <dbReference type="NCBI Taxonomy" id="573826"/>
    <lineage>
        <taxon>Eukaryota</taxon>
        <taxon>Fungi</taxon>
        <taxon>Dikarya</taxon>
        <taxon>Ascomycota</taxon>
        <taxon>Saccharomycotina</taxon>
        <taxon>Pichiomycetes</taxon>
        <taxon>Debaryomycetaceae</taxon>
        <taxon>Candida/Lodderomyces clade</taxon>
        <taxon>Candida</taxon>
    </lineage>
</organism>
<sequence>MKIQTCIYLLPILSVTLAIRVTQKKDLAYAACKSLLTQSASSSLPDPFCDAENQSAMGSMAICLVENFEGSPKDYYRPYLKACSISEQTFFASYKNATNHIPASLSDQDSNTTHPIRLSYDNVQLSYNQLYRKTLNDNYSVWFGTVLLAYWGLVMLVASFNYWSHFLFPGFVKILHGSISNFIRSHFILAPTVGNRHASSVKHLKVFRAYVPLRFESIIVLIWAILCFIFCGINHYPTGPNLSSLVGNRAAQLAGFCVPLLILFAGRNNFLQWLTGWSHARFLLFHRWQARVIFIMMLVHVSAKTSVLIQYDIYSSTFSQSYMAWAIVAVISLGFLIGHSWQYFRGSNYEIFLIVHHILAILFIAGAWIHTRGADTPYAYYAATSIWSFDKLVRLIRVSSYGVKKAKVELISDEVLKVTVPRPGWWKRFPGSYAYVYFLKPTAFWQSHPFTIVDSVEDANTLTFCIKVKGGMTHGICQQLLKKSNQMDAFHVLIEGPYSQPHSGRHFENLVMLSSGTGIPGPYFTALDLIRRNDNSTKRVKFYWIIRDVKSINWFLEELCKLEGSIVETVIYISNTNTNFPSLKTQEISKQFDSDTERISYSSDYLKHRLQFVEFRYGRPSVHEIIHQEIKEACNSIGFITCGAPQMVDNARMAIVNSLKRDTSKRIELFEDFQEW</sequence>
<dbReference type="GO" id="GO:0006826">
    <property type="term" value="P:iron ion transport"/>
    <property type="evidence" value="ECO:0007669"/>
    <property type="project" value="TreeGrafter"/>
</dbReference>
<evidence type="ECO:0000256" key="10">
    <source>
        <dbReference type="ARBA" id="ARBA00022989"/>
    </source>
</evidence>
<dbReference type="PANTHER" id="PTHR32361">
    <property type="entry name" value="FERRIC/CUPRIC REDUCTASE TRANSMEMBRANE COMPONENT"/>
    <property type="match status" value="1"/>
</dbReference>
<evidence type="ECO:0000256" key="4">
    <source>
        <dbReference type="ARBA" id="ARBA00022448"/>
    </source>
</evidence>
<keyword evidence="6" id="KW-0285">Flavoprotein</keyword>
<proteinExistence type="inferred from homology"/>
<evidence type="ECO:0000259" key="18">
    <source>
        <dbReference type="PROSITE" id="PS51384"/>
    </source>
</evidence>
<feature type="signal peptide" evidence="17">
    <location>
        <begin position="1"/>
        <end position="18"/>
    </location>
</feature>
<dbReference type="CGD" id="CAL0000164724">
    <property type="gene designation" value="Cd36_10340"/>
</dbReference>
<evidence type="ECO:0000313" key="20">
    <source>
        <dbReference type="EMBL" id="CAX45383.1"/>
    </source>
</evidence>
<dbReference type="Proteomes" id="UP000002605">
    <property type="component" value="Chromosome 1"/>
</dbReference>
<keyword evidence="9" id="KW-0249">Electron transport</keyword>
<dbReference type="SFLD" id="SFLDS00052">
    <property type="entry name" value="Ferric_Reductase_Domain"/>
    <property type="match status" value="1"/>
</dbReference>
<feature type="transmembrane region" description="Helical" evidence="16">
    <location>
        <begin position="351"/>
        <end position="369"/>
    </location>
</feature>
<dbReference type="PROSITE" id="PS51384">
    <property type="entry name" value="FAD_FR"/>
    <property type="match status" value="1"/>
</dbReference>
<keyword evidence="10 16" id="KW-1133">Transmembrane helix</keyword>
<dbReference type="KEGG" id="cdu:CD36_10340"/>
<protein>
    <recommendedName>
        <fullName evidence="3">ferric-chelate reductase (NADPH)</fullName>
        <ecNumber evidence="3">1.16.1.9</ecNumber>
    </recommendedName>
</protein>
<feature type="transmembrane region" description="Helical" evidence="16">
    <location>
        <begin position="250"/>
        <end position="271"/>
    </location>
</feature>
<dbReference type="InterPro" id="IPR039261">
    <property type="entry name" value="FNR_nucleotide-bd"/>
</dbReference>
<evidence type="ECO:0000256" key="17">
    <source>
        <dbReference type="SAM" id="SignalP"/>
    </source>
</evidence>
<dbReference type="InterPro" id="IPR017938">
    <property type="entry name" value="Riboflavin_synthase-like_b-brl"/>
</dbReference>
<name>B9W9A7_CANDC</name>
<keyword evidence="13 16" id="KW-0472">Membrane</keyword>
<dbReference type="Pfam" id="PF08022">
    <property type="entry name" value="FAD_binding_8"/>
    <property type="match status" value="1"/>
</dbReference>
<dbReference type="InterPro" id="IPR017927">
    <property type="entry name" value="FAD-bd_FR_type"/>
</dbReference>
<evidence type="ECO:0000256" key="9">
    <source>
        <dbReference type="ARBA" id="ARBA00022982"/>
    </source>
</evidence>
<feature type="domain" description="FAD-binding FR-type" evidence="18">
    <location>
        <begin position="398"/>
        <end position="504"/>
    </location>
</feature>
<dbReference type="GeneID" id="8045225"/>
<keyword evidence="14" id="KW-0325">Glycoprotein</keyword>
<dbReference type="CDD" id="cd06186">
    <property type="entry name" value="NOX_Duox_like_FAD_NADP"/>
    <property type="match status" value="1"/>
</dbReference>
<dbReference type="SFLD" id="SFLDG01168">
    <property type="entry name" value="Ferric_reductase_subgroup_(FRE"/>
    <property type="match status" value="1"/>
</dbReference>
<comment type="similarity">
    <text evidence="2">Belongs to the ferric reductase (FRE) family.</text>
</comment>
<dbReference type="InterPro" id="IPR013112">
    <property type="entry name" value="FAD-bd_8"/>
</dbReference>
<evidence type="ECO:0000256" key="14">
    <source>
        <dbReference type="ARBA" id="ARBA00023180"/>
    </source>
</evidence>
<evidence type="ECO:0000256" key="15">
    <source>
        <dbReference type="ARBA" id="ARBA00048483"/>
    </source>
</evidence>
<dbReference type="InterPro" id="IPR051410">
    <property type="entry name" value="Ferric/Cupric_Reductase"/>
</dbReference>
<comment type="catalytic activity">
    <reaction evidence="15">
        <text>2 a Fe(II)-siderophore + NADP(+) + H(+) = 2 a Fe(III)-siderophore + NADPH</text>
        <dbReference type="Rhea" id="RHEA:28795"/>
        <dbReference type="Rhea" id="RHEA-COMP:11342"/>
        <dbReference type="Rhea" id="RHEA-COMP:11344"/>
        <dbReference type="ChEBI" id="CHEBI:15378"/>
        <dbReference type="ChEBI" id="CHEBI:29033"/>
        <dbReference type="ChEBI" id="CHEBI:29034"/>
        <dbReference type="ChEBI" id="CHEBI:57783"/>
        <dbReference type="ChEBI" id="CHEBI:58349"/>
        <dbReference type="EC" id="1.16.1.9"/>
    </reaction>
</comment>
<keyword evidence="4" id="KW-0813">Transport</keyword>
<feature type="transmembrane region" description="Helical" evidence="16">
    <location>
        <begin position="323"/>
        <end position="344"/>
    </location>
</feature>
<dbReference type="Pfam" id="PF08030">
    <property type="entry name" value="NAD_binding_6"/>
    <property type="match status" value="1"/>
</dbReference>
<feature type="transmembrane region" description="Helical" evidence="16">
    <location>
        <begin position="139"/>
        <end position="163"/>
    </location>
</feature>
<keyword evidence="17" id="KW-0732">Signal</keyword>
<dbReference type="RefSeq" id="XP_002417677.1">
    <property type="nucleotide sequence ID" value="XM_002417632.1"/>
</dbReference>
<dbReference type="PANTHER" id="PTHR32361:SF9">
    <property type="entry name" value="FERRIC REDUCTASE TRANSMEMBRANE COMPONENT 3-RELATED"/>
    <property type="match status" value="1"/>
</dbReference>
<dbReference type="HOGENOM" id="CLU_010365_4_0_1"/>
<evidence type="ECO:0000256" key="6">
    <source>
        <dbReference type="ARBA" id="ARBA00022630"/>
    </source>
</evidence>
<evidence type="ECO:0000256" key="16">
    <source>
        <dbReference type="SAM" id="Phobius"/>
    </source>
</evidence>
<evidence type="ECO:0000256" key="7">
    <source>
        <dbReference type="ARBA" id="ARBA00022692"/>
    </source>
</evidence>
<keyword evidence="21" id="KW-1185">Reference proteome</keyword>
<evidence type="ECO:0000256" key="1">
    <source>
        <dbReference type="ARBA" id="ARBA00004651"/>
    </source>
</evidence>
<evidence type="ECO:0000256" key="12">
    <source>
        <dbReference type="ARBA" id="ARBA00023065"/>
    </source>
</evidence>
<keyword evidence="8" id="KW-0274">FAD</keyword>
<dbReference type="VEuPathDB" id="FungiDB:CD36_10340"/>
<dbReference type="OrthoDB" id="4494341at2759"/>
<dbReference type="GO" id="GO:0052851">
    <property type="term" value="F:ferric-chelate reductase (NADPH) activity"/>
    <property type="evidence" value="ECO:0007669"/>
    <property type="project" value="UniProtKB-EC"/>
</dbReference>
<feature type="transmembrane region" description="Helical" evidence="16">
    <location>
        <begin position="218"/>
        <end position="238"/>
    </location>
</feature>
<gene>
    <name evidence="19" type="ordered locus">Cd36_10340</name>
    <name evidence="20" type="ORF">CD36_10340</name>
</gene>
<evidence type="ECO:0000256" key="3">
    <source>
        <dbReference type="ARBA" id="ARBA00012668"/>
    </source>
</evidence>
<dbReference type="GO" id="GO:0015677">
    <property type="term" value="P:copper ion import"/>
    <property type="evidence" value="ECO:0007669"/>
    <property type="project" value="TreeGrafter"/>
</dbReference>
<accession>B9W9A7</accession>
<reference evidence="20 21" key="1">
    <citation type="journal article" date="2009" name="Genome Res.">
        <title>Comparative genomics of the fungal pathogens Candida dubliniensis and Candida albicans.</title>
        <authorList>
            <person name="Jackson A.P."/>
            <person name="Gamble J.A."/>
            <person name="Yeomans T."/>
            <person name="Moran G.P."/>
            <person name="Saunders D."/>
            <person name="Harris D."/>
            <person name="Aslett M."/>
            <person name="Barrell J.F."/>
            <person name="Butler G."/>
            <person name="Citiulo F."/>
            <person name="Coleman D.C."/>
            <person name="de Groot P.W.J."/>
            <person name="Goodwin T.J."/>
            <person name="Quail M.A."/>
            <person name="McQuillan J."/>
            <person name="Munro C.A."/>
            <person name="Pain A."/>
            <person name="Poulter R.T."/>
            <person name="Rajandream M.A."/>
            <person name="Renauld H."/>
            <person name="Spiering M.J."/>
            <person name="Tivey A."/>
            <person name="Gow N.A.R."/>
            <person name="Barrell B."/>
            <person name="Sullivan D.J."/>
            <person name="Berriman M."/>
        </authorList>
    </citation>
    <scope>NUCLEOTIDE SEQUENCE [LARGE SCALE GENOMIC DNA]</scope>
    <source>
        <strain evidence="21">CD36 / ATCC MYA-646 / CBS 7987 / NCPF 3949 / NRRL Y-17841</strain>
    </source>
</reference>
<feature type="chain" id="PRO_5002892532" description="ferric-chelate reductase (NADPH)" evidence="17">
    <location>
        <begin position="19"/>
        <end position="676"/>
    </location>
</feature>
<dbReference type="SUPFAM" id="SSF63380">
    <property type="entry name" value="Riboflavin synthase domain-like"/>
    <property type="match status" value="1"/>
</dbReference>
<evidence type="ECO:0000313" key="21">
    <source>
        <dbReference type="Proteomes" id="UP000002605"/>
    </source>
</evidence>
<dbReference type="EMBL" id="FM992688">
    <property type="protein sequence ID" value="CAX45383.1"/>
    <property type="molecule type" value="Genomic_DNA"/>
</dbReference>
<comment type="subcellular location">
    <subcellularLocation>
        <location evidence="1">Cell membrane</location>
        <topology evidence="1">Multi-pass membrane protein</topology>
    </subcellularLocation>
</comment>
<feature type="transmembrane region" description="Helical" evidence="16">
    <location>
        <begin position="292"/>
        <end position="311"/>
    </location>
</feature>
<dbReference type="EC" id="1.16.1.9" evidence="3"/>
<evidence type="ECO:0000256" key="13">
    <source>
        <dbReference type="ARBA" id="ARBA00023136"/>
    </source>
</evidence>